<evidence type="ECO:0000256" key="6">
    <source>
        <dbReference type="ARBA" id="ARBA00023016"/>
    </source>
</evidence>
<keyword evidence="2" id="KW-0540">Nuclease</keyword>
<keyword evidence="3" id="KW-0255">Endonuclease</keyword>
<organism evidence="7 8">
    <name type="scientific">Candidatus Methanocrinis natronophilus</name>
    <dbReference type="NCBI Taxonomy" id="3033396"/>
    <lineage>
        <taxon>Archaea</taxon>
        <taxon>Methanobacteriati</taxon>
        <taxon>Methanobacteriota</taxon>
        <taxon>Stenosarchaea group</taxon>
        <taxon>Methanomicrobia</taxon>
        <taxon>Methanotrichales</taxon>
        <taxon>Methanotrichaceae</taxon>
        <taxon>Methanocrinis</taxon>
    </lineage>
</organism>
<dbReference type="SUPFAM" id="SSF54786">
    <property type="entry name" value="YcfA/nrd intein domain"/>
    <property type="match status" value="1"/>
</dbReference>
<dbReference type="Gene3D" id="3.30.920.30">
    <property type="entry name" value="Hypothetical protein"/>
    <property type="match status" value="1"/>
</dbReference>
<keyword evidence="5" id="KW-0694">RNA-binding</keyword>
<keyword evidence="8" id="KW-1185">Reference proteome</keyword>
<protein>
    <submittedName>
        <fullName evidence="7">Type II toxin-antitoxin system HicA family toxin</fullName>
    </submittedName>
</protein>
<reference evidence="7 8" key="1">
    <citation type="submission" date="2023-03" db="EMBL/GenBank/DDBJ databases">
        <title>WGS of Methanotrichaceae archaeon Mx.</title>
        <authorList>
            <person name="Sorokin D.Y."/>
            <person name="Merkel A.Y."/>
        </authorList>
    </citation>
    <scope>NUCLEOTIDE SEQUENCE [LARGE SCALE GENOMIC DNA]</scope>
    <source>
        <strain evidence="7 8">Mx</strain>
    </source>
</reference>
<evidence type="ECO:0000256" key="2">
    <source>
        <dbReference type="ARBA" id="ARBA00022722"/>
    </source>
</evidence>
<comment type="caution">
    <text evidence="7">The sequence shown here is derived from an EMBL/GenBank/DDBJ whole genome shotgun (WGS) entry which is preliminary data.</text>
</comment>
<evidence type="ECO:0000313" key="8">
    <source>
        <dbReference type="Proteomes" id="UP001220010"/>
    </source>
</evidence>
<evidence type="ECO:0000256" key="4">
    <source>
        <dbReference type="ARBA" id="ARBA00022801"/>
    </source>
</evidence>
<dbReference type="RefSeq" id="WP_316966318.1">
    <property type="nucleotide sequence ID" value="NZ_JARFPK010000014.1"/>
</dbReference>
<sequence length="63" mass="7335">MRDIIKLLEKDGWHLMRIRGGHRRYKHPFKNGLLTVCGNLGDDVARNPKYHIEAERPEGGGRR</sequence>
<evidence type="ECO:0000256" key="3">
    <source>
        <dbReference type="ARBA" id="ARBA00022759"/>
    </source>
</evidence>
<accession>A0ABT5X792</accession>
<keyword evidence="6" id="KW-0346">Stress response</keyword>
<keyword evidence="1" id="KW-1277">Toxin-antitoxin system</keyword>
<name>A0ABT5X792_9EURY</name>
<dbReference type="InterPro" id="IPR038570">
    <property type="entry name" value="HicA_sf"/>
</dbReference>
<proteinExistence type="predicted"/>
<gene>
    <name evidence="7" type="ORF">P0O15_05125</name>
</gene>
<evidence type="ECO:0000256" key="1">
    <source>
        <dbReference type="ARBA" id="ARBA00022649"/>
    </source>
</evidence>
<evidence type="ECO:0000313" key="7">
    <source>
        <dbReference type="EMBL" id="MDF0590557.1"/>
    </source>
</evidence>
<keyword evidence="4" id="KW-0378">Hydrolase</keyword>
<dbReference type="Pfam" id="PF07927">
    <property type="entry name" value="HicA_toxin"/>
    <property type="match status" value="1"/>
</dbReference>
<dbReference type="InterPro" id="IPR012933">
    <property type="entry name" value="HicA_mRNA_interferase"/>
</dbReference>
<dbReference type="EMBL" id="JARFPK010000014">
    <property type="protein sequence ID" value="MDF0590557.1"/>
    <property type="molecule type" value="Genomic_DNA"/>
</dbReference>
<evidence type="ECO:0000256" key="5">
    <source>
        <dbReference type="ARBA" id="ARBA00022884"/>
    </source>
</evidence>
<dbReference type="Proteomes" id="UP001220010">
    <property type="component" value="Unassembled WGS sequence"/>
</dbReference>